<sequence length="167" mass="17027">MSAGAIAVAMALLLPFAYVDREDAPEPSAERIERSVNAYSTEGSVTGVEAPASTGGGTTLTIGSDVLFAYASSELDQTAQAALGAQLDQIPAGAQVTVEGHTDSRGGDAVNVPLSTARAEAVAGVLRASRTDLVLQVVGKASSEPAVPETDEPAMAKNRRVELSWAS</sequence>
<evidence type="ECO:0000313" key="4">
    <source>
        <dbReference type="EMBL" id="MBO3084879.1"/>
    </source>
</evidence>
<dbReference type="InterPro" id="IPR006665">
    <property type="entry name" value="OmpA-like"/>
</dbReference>
<keyword evidence="5" id="KW-1185">Reference proteome</keyword>
<dbReference type="CDD" id="cd07185">
    <property type="entry name" value="OmpA_C-like"/>
    <property type="match status" value="1"/>
</dbReference>
<dbReference type="Proteomes" id="UP000678317">
    <property type="component" value="Unassembled WGS sequence"/>
</dbReference>
<gene>
    <name evidence="4" type="ORF">J4035_09520</name>
</gene>
<dbReference type="PROSITE" id="PS51123">
    <property type="entry name" value="OMPA_2"/>
    <property type="match status" value="1"/>
</dbReference>
<dbReference type="RefSeq" id="WP_208214658.1">
    <property type="nucleotide sequence ID" value="NZ_CP074404.1"/>
</dbReference>
<protein>
    <submittedName>
        <fullName evidence="4">OmpA family protein</fullName>
    </submittedName>
</protein>
<organism evidence="4 5">
    <name type="scientific">Cellulomonas fengjieae</name>
    <dbReference type="NCBI Taxonomy" id="2819978"/>
    <lineage>
        <taxon>Bacteria</taxon>
        <taxon>Bacillati</taxon>
        <taxon>Actinomycetota</taxon>
        <taxon>Actinomycetes</taxon>
        <taxon>Micrococcales</taxon>
        <taxon>Cellulomonadaceae</taxon>
        <taxon>Cellulomonas</taxon>
    </lineage>
</organism>
<proteinExistence type="predicted"/>
<dbReference type="PANTHER" id="PTHR30329:SF21">
    <property type="entry name" value="LIPOPROTEIN YIAD-RELATED"/>
    <property type="match status" value="1"/>
</dbReference>
<dbReference type="SUPFAM" id="SSF103088">
    <property type="entry name" value="OmpA-like"/>
    <property type="match status" value="1"/>
</dbReference>
<accession>A0ABS3SGL2</accession>
<dbReference type="Pfam" id="PF00691">
    <property type="entry name" value="OmpA"/>
    <property type="match status" value="1"/>
</dbReference>
<reference evidence="4 5" key="1">
    <citation type="submission" date="2021-03" db="EMBL/GenBank/DDBJ databases">
        <title>novel species in genus Cellulomonas.</title>
        <authorList>
            <person name="Zhang G."/>
        </authorList>
    </citation>
    <scope>NUCLEOTIDE SEQUENCE [LARGE SCALE GENOMIC DNA]</scope>
    <source>
        <strain evidence="5">zg-ZUI188</strain>
    </source>
</reference>
<dbReference type="Gene3D" id="3.30.1330.60">
    <property type="entry name" value="OmpA-like domain"/>
    <property type="match status" value="1"/>
</dbReference>
<name>A0ABS3SGL2_9CELL</name>
<evidence type="ECO:0000313" key="5">
    <source>
        <dbReference type="Proteomes" id="UP000678317"/>
    </source>
</evidence>
<dbReference type="InterPro" id="IPR050330">
    <property type="entry name" value="Bact_OuterMem_StrucFunc"/>
</dbReference>
<evidence type="ECO:0000256" key="2">
    <source>
        <dbReference type="SAM" id="MobiDB-lite"/>
    </source>
</evidence>
<feature type="region of interest" description="Disordered" evidence="2">
    <location>
        <begin position="142"/>
        <end position="167"/>
    </location>
</feature>
<keyword evidence="1" id="KW-0472">Membrane</keyword>
<evidence type="ECO:0000256" key="1">
    <source>
        <dbReference type="PROSITE-ProRule" id="PRU00473"/>
    </source>
</evidence>
<evidence type="ECO:0000259" key="3">
    <source>
        <dbReference type="PROSITE" id="PS51123"/>
    </source>
</evidence>
<dbReference type="PANTHER" id="PTHR30329">
    <property type="entry name" value="STATOR ELEMENT OF FLAGELLAR MOTOR COMPLEX"/>
    <property type="match status" value="1"/>
</dbReference>
<feature type="domain" description="OmpA-like" evidence="3">
    <location>
        <begin position="55"/>
        <end position="167"/>
    </location>
</feature>
<dbReference type="InterPro" id="IPR036737">
    <property type="entry name" value="OmpA-like_sf"/>
</dbReference>
<dbReference type="EMBL" id="JAGFBM010000003">
    <property type="protein sequence ID" value="MBO3084879.1"/>
    <property type="molecule type" value="Genomic_DNA"/>
</dbReference>
<comment type="caution">
    <text evidence="4">The sequence shown here is derived from an EMBL/GenBank/DDBJ whole genome shotgun (WGS) entry which is preliminary data.</text>
</comment>